<feature type="region of interest" description="Disordered" evidence="1">
    <location>
        <begin position="406"/>
        <end position="425"/>
    </location>
</feature>
<keyword evidence="2" id="KW-0812">Transmembrane</keyword>
<gene>
    <name evidence="3" type="ORF">SYNPS1DRAFT_22812</name>
</gene>
<evidence type="ECO:0000313" key="3">
    <source>
        <dbReference type="EMBL" id="RKP25191.1"/>
    </source>
</evidence>
<dbReference type="EMBL" id="KZ989848">
    <property type="protein sequence ID" value="RKP25191.1"/>
    <property type="molecule type" value="Genomic_DNA"/>
</dbReference>
<feature type="transmembrane region" description="Helical" evidence="2">
    <location>
        <begin position="250"/>
        <end position="271"/>
    </location>
</feature>
<keyword evidence="2" id="KW-1133">Transmembrane helix</keyword>
<keyword evidence="4" id="KW-1185">Reference proteome</keyword>
<proteinExistence type="predicted"/>
<keyword evidence="2" id="KW-0472">Membrane</keyword>
<evidence type="ECO:0000313" key="4">
    <source>
        <dbReference type="Proteomes" id="UP000278143"/>
    </source>
</evidence>
<dbReference type="OrthoDB" id="10587697at2759"/>
<reference evidence="4" key="1">
    <citation type="journal article" date="2018" name="Nat. Microbiol.">
        <title>Leveraging single-cell genomics to expand the fungal tree of life.</title>
        <authorList>
            <person name="Ahrendt S.R."/>
            <person name="Quandt C.A."/>
            <person name="Ciobanu D."/>
            <person name="Clum A."/>
            <person name="Salamov A."/>
            <person name="Andreopoulos B."/>
            <person name="Cheng J.F."/>
            <person name="Woyke T."/>
            <person name="Pelin A."/>
            <person name="Henrissat B."/>
            <person name="Reynolds N.K."/>
            <person name="Benny G.L."/>
            <person name="Smith M.E."/>
            <person name="James T.Y."/>
            <person name="Grigoriev I.V."/>
        </authorList>
    </citation>
    <scope>NUCLEOTIDE SEQUENCE [LARGE SCALE GENOMIC DNA]</scope>
    <source>
        <strain evidence="4">Benny S71-1</strain>
    </source>
</reference>
<evidence type="ECO:0000256" key="2">
    <source>
        <dbReference type="SAM" id="Phobius"/>
    </source>
</evidence>
<feature type="transmembrane region" description="Helical" evidence="2">
    <location>
        <begin position="355"/>
        <end position="378"/>
    </location>
</feature>
<accession>A0A4P9Z0G9</accession>
<dbReference type="Proteomes" id="UP000278143">
    <property type="component" value="Unassembled WGS sequence"/>
</dbReference>
<feature type="transmembrane region" description="Helical" evidence="2">
    <location>
        <begin position="184"/>
        <end position="203"/>
    </location>
</feature>
<feature type="transmembrane region" description="Helical" evidence="2">
    <location>
        <begin position="218"/>
        <end position="238"/>
    </location>
</feature>
<dbReference type="AlphaFoldDB" id="A0A4P9Z0G9"/>
<sequence>MVYALDGREHIAIIHNSFVKNPAPYRIDGMLVFADFLVGSNSSCQLTVNTAAKAWARTYAMRRRYSAMIILHAREGYPPPKGFLSVSQAGTPRPLRDLASPDLLPSGILLHDYSGDIARLMEQPGPVEAVMSLSIFRMNKLFTTAHMTWYAVVFYASMALFVYSIVLFAYLLCRQKLRFELKTIPFLTGLTSALCKSLEYLFIDYPFSSTIAMRTGNFAYVFSFLTILLIWSTIIASIQDQYRQKWENWIIYGCYIACFVLHVTNIIAWCSQNNYFSYWITRFYLIFINIVYFLLAIVFAYYAITFYRNKRKYQIKKATAQALNRASGGGDGVSIFRAASCIFSNMELHDMNQDVIMFFATFTDAGCLLGITAIFWFLGPLSTYDDYSGRGILIRCMDRLCRRRSQTSGPATVDNNTGHTDELSDKTKSYNIRSSNILVSGLAQDGSRAAY</sequence>
<feature type="transmembrane region" description="Helical" evidence="2">
    <location>
        <begin position="147"/>
        <end position="172"/>
    </location>
</feature>
<feature type="transmembrane region" description="Helical" evidence="2">
    <location>
        <begin position="283"/>
        <end position="307"/>
    </location>
</feature>
<name>A0A4P9Z0G9_9FUNG</name>
<organism evidence="3 4">
    <name type="scientific">Syncephalis pseudoplumigaleata</name>
    <dbReference type="NCBI Taxonomy" id="1712513"/>
    <lineage>
        <taxon>Eukaryota</taxon>
        <taxon>Fungi</taxon>
        <taxon>Fungi incertae sedis</taxon>
        <taxon>Zoopagomycota</taxon>
        <taxon>Zoopagomycotina</taxon>
        <taxon>Zoopagomycetes</taxon>
        <taxon>Zoopagales</taxon>
        <taxon>Piptocephalidaceae</taxon>
        <taxon>Syncephalis</taxon>
    </lineage>
</organism>
<protein>
    <submittedName>
        <fullName evidence="3">Uncharacterized protein</fullName>
    </submittedName>
</protein>
<evidence type="ECO:0000256" key="1">
    <source>
        <dbReference type="SAM" id="MobiDB-lite"/>
    </source>
</evidence>
<feature type="compositionally biased region" description="Polar residues" evidence="1">
    <location>
        <begin position="406"/>
        <end position="418"/>
    </location>
</feature>